<evidence type="ECO:0000313" key="1">
    <source>
        <dbReference type="EMBL" id="GAH71604.1"/>
    </source>
</evidence>
<accession>X1IZU1</accession>
<proteinExistence type="predicted"/>
<dbReference type="AlphaFoldDB" id="X1IZU1"/>
<dbReference type="EMBL" id="BARU01031167">
    <property type="protein sequence ID" value="GAH71604.1"/>
    <property type="molecule type" value="Genomic_DNA"/>
</dbReference>
<gene>
    <name evidence="1" type="ORF">S03H2_49336</name>
</gene>
<organism evidence="1">
    <name type="scientific">marine sediment metagenome</name>
    <dbReference type="NCBI Taxonomy" id="412755"/>
    <lineage>
        <taxon>unclassified sequences</taxon>
        <taxon>metagenomes</taxon>
        <taxon>ecological metagenomes</taxon>
    </lineage>
</organism>
<protein>
    <submittedName>
        <fullName evidence="1">Uncharacterized protein</fullName>
    </submittedName>
</protein>
<sequence>MNPRTAIPIAIVSVSFASIFIKWSDAPSLVIAFYR</sequence>
<reference evidence="1" key="1">
    <citation type="journal article" date="2014" name="Front. Microbiol.">
        <title>High frequency of phylogenetically diverse reductive dehalogenase-homologous genes in deep subseafloor sedimentary metagenomes.</title>
        <authorList>
            <person name="Kawai M."/>
            <person name="Futagami T."/>
            <person name="Toyoda A."/>
            <person name="Takaki Y."/>
            <person name="Nishi S."/>
            <person name="Hori S."/>
            <person name="Arai W."/>
            <person name="Tsubouchi T."/>
            <person name="Morono Y."/>
            <person name="Uchiyama I."/>
            <person name="Ito T."/>
            <person name="Fujiyama A."/>
            <person name="Inagaki F."/>
            <person name="Takami H."/>
        </authorList>
    </citation>
    <scope>NUCLEOTIDE SEQUENCE</scope>
    <source>
        <strain evidence="1">Expedition CK06-06</strain>
    </source>
</reference>
<feature type="non-terminal residue" evidence="1">
    <location>
        <position position="35"/>
    </location>
</feature>
<name>X1IZU1_9ZZZZ</name>
<comment type="caution">
    <text evidence="1">The sequence shown here is derived from an EMBL/GenBank/DDBJ whole genome shotgun (WGS) entry which is preliminary data.</text>
</comment>